<evidence type="ECO:0000256" key="2">
    <source>
        <dbReference type="SAM" id="Phobius"/>
    </source>
</evidence>
<dbReference type="EMBL" id="MU151108">
    <property type="protein sequence ID" value="KAF9450313.1"/>
    <property type="molecule type" value="Genomic_DNA"/>
</dbReference>
<keyword evidence="2" id="KW-1133">Transmembrane helix</keyword>
<comment type="caution">
    <text evidence="3">The sequence shown here is derived from an EMBL/GenBank/DDBJ whole genome shotgun (WGS) entry which is preliminary data.</text>
</comment>
<evidence type="ECO:0000313" key="4">
    <source>
        <dbReference type="Proteomes" id="UP000807342"/>
    </source>
</evidence>
<organism evidence="3 4">
    <name type="scientific">Macrolepiota fuliginosa MF-IS2</name>
    <dbReference type="NCBI Taxonomy" id="1400762"/>
    <lineage>
        <taxon>Eukaryota</taxon>
        <taxon>Fungi</taxon>
        <taxon>Dikarya</taxon>
        <taxon>Basidiomycota</taxon>
        <taxon>Agaricomycotina</taxon>
        <taxon>Agaricomycetes</taxon>
        <taxon>Agaricomycetidae</taxon>
        <taxon>Agaricales</taxon>
        <taxon>Agaricineae</taxon>
        <taxon>Agaricaceae</taxon>
        <taxon>Macrolepiota</taxon>
    </lineage>
</organism>
<dbReference type="AlphaFoldDB" id="A0A9P5XG18"/>
<proteinExistence type="predicted"/>
<protein>
    <submittedName>
        <fullName evidence="3">Uncharacterized protein</fullName>
    </submittedName>
</protein>
<reference evidence="3" key="1">
    <citation type="submission" date="2020-11" db="EMBL/GenBank/DDBJ databases">
        <authorList>
            <consortium name="DOE Joint Genome Institute"/>
            <person name="Ahrendt S."/>
            <person name="Riley R."/>
            <person name="Andreopoulos W."/>
            <person name="Labutti K."/>
            <person name="Pangilinan J."/>
            <person name="Ruiz-Duenas F.J."/>
            <person name="Barrasa J.M."/>
            <person name="Sanchez-Garcia M."/>
            <person name="Camarero S."/>
            <person name="Miyauchi S."/>
            <person name="Serrano A."/>
            <person name="Linde D."/>
            <person name="Babiker R."/>
            <person name="Drula E."/>
            <person name="Ayuso-Fernandez I."/>
            <person name="Pacheco R."/>
            <person name="Padilla G."/>
            <person name="Ferreira P."/>
            <person name="Barriuso J."/>
            <person name="Kellner H."/>
            <person name="Castanera R."/>
            <person name="Alfaro M."/>
            <person name="Ramirez L."/>
            <person name="Pisabarro A.G."/>
            <person name="Kuo A."/>
            <person name="Tritt A."/>
            <person name="Lipzen A."/>
            <person name="He G."/>
            <person name="Yan M."/>
            <person name="Ng V."/>
            <person name="Cullen D."/>
            <person name="Martin F."/>
            <person name="Rosso M.-N."/>
            <person name="Henrissat B."/>
            <person name="Hibbett D."/>
            <person name="Martinez A.T."/>
            <person name="Grigoriev I.V."/>
        </authorList>
    </citation>
    <scope>NUCLEOTIDE SEQUENCE</scope>
    <source>
        <strain evidence="3">MF-IS2</strain>
    </source>
</reference>
<keyword evidence="2" id="KW-0812">Transmembrane</keyword>
<sequence>MWSSRFTPKGVMSPPPPNIGKTFFLGGVLVLGGLTTLYVSMLRSKRKQVHARTNPSYEQVLTHAGLKPIALCDVNRLPSMAFEARSPIPAPVKEHNARHITIEDYKASHDDDGGYGRFQVPPPQRARGDGSGRVYTKSPDYVRNYEKTKARKVEI</sequence>
<keyword evidence="2" id="KW-0472">Membrane</keyword>
<keyword evidence="4" id="KW-1185">Reference proteome</keyword>
<feature type="region of interest" description="Disordered" evidence="1">
    <location>
        <begin position="108"/>
        <end position="137"/>
    </location>
</feature>
<dbReference type="OrthoDB" id="2850836at2759"/>
<evidence type="ECO:0000256" key="1">
    <source>
        <dbReference type="SAM" id="MobiDB-lite"/>
    </source>
</evidence>
<accession>A0A9P5XG18</accession>
<name>A0A9P5XG18_9AGAR</name>
<evidence type="ECO:0000313" key="3">
    <source>
        <dbReference type="EMBL" id="KAF9450313.1"/>
    </source>
</evidence>
<feature type="transmembrane region" description="Helical" evidence="2">
    <location>
        <begin position="22"/>
        <end position="42"/>
    </location>
</feature>
<dbReference type="Proteomes" id="UP000807342">
    <property type="component" value="Unassembled WGS sequence"/>
</dbReference>
<gene>
    <name evidence="3" type="ORF">P691DRAFT_665621</name>
</gene>